<keyword evidence="1" id="KW-0472">Membrane</keyword>
<feature type="transmembrane region" description="Helical" evidence="1">
    <location>
        <begin position="12"/>
        <end position="31"/>
    </location>
</feature>
<evidence type="ECO:0000313" key="3">
    <source>
        <dbReference type="Proteomes" id="UP000029999"/>
    </source>
</evidence>
<name>A0A0A0BIU2_9GAMM</name>
<keyword evidence="1" id="KW-0812">Transmembrane</keyword>
<evidence type="ECO:0000256" key="1">
    <source>
        <dbReference type="SAM" id="Phobius"/>
    </source>
</evidence>
<accession>A0A0A0BIU2</accession>
<organism evidence="2 3">
    <name type="scientific">Methylophaga thiooxydans</name>
    <dbReference type="NCBI Taxonomy" id="392484"/>
    <lineage>
        <taxon>Bacteria</taxon>
        <taxon>Pseudomonadati</taxon>
        <taxon>Pseudomonadota</taxon>
        <taxon>Gammaproteobacteria</taxon>
        <taxon>Thiotrichales</taxon>
        <taxon>Piscirickettsiaceae</taxon>
        <taxon>Methylophaga</taxon>
    </lineage>
</organism>
<dbReference type="Gene3D" id="1.25.40.10">
    <property type="entry name" value="Tetratricopeptide repeat domain"/>
    <property type="match status" value="1"/>
</dbReference>
<sequence>MNKFLVSAHWLLNLTIVGSAVLVIVTAVMLWQKHQVDAYIEDPAAFDEVPSDSRAQFANAIQLERLGEHDLALDKWTQVLGTHDASLLPAAYYNRGNINLREALSMTASDGRQIPLVELAKQDYRSALLLRPDMWDARYNLEIALRVVSEDPANNDDFEKNVISSRRSIESKGFKVDLP</sequence>
<dbReference type="Proteomes" id="UP000029999">
    <property type="component" value="Unassembled WGS sequence"/>
</dbReference>
<dbReference type="AlphaFoldDB" id="A0A0A0BIU2"/>
<comment type="caution">
    <text evidence="2">The sequence shown here is derived from an EMBL/GenBank/DDBJ whole genome shotgun (WGS) entry which is preliminary data.</text>
</comment>
<reference evidence="2 3" key="1">
    <citation type="submission" date="2014-09" db="EMBL/GenBank/DDBJ databases">
        <authorList>
            <person name="Grob C."/>
            <person name="Taubert M."/>
            <person name="Howat A.M."/>
            <person name="Burns O.J."/>
            <person name="Dixon J.L."/>
            <person name="Chen Y."/>
            <person name="Murrell J.C."/>
        </authorList>
    </citation>
    <scope>NUCLEOTIDE SEQUENCE [LARGE SCALE GENOMIC DNA]</scope>
    <source>
        <strain evidence="2">L4</strain>
    </source>
</reference>
<protein>
    <submittedName>
        <fullName evidence="2">MxaK protein</fullName>
    </submittedName>
</protein>
<dbReference type="EMBL" id="JRQD01000003">
    <property type="protein sequence ID" value="KGM07039.1"/>
    <property type="molecule type" value="Genomic_DNA"/>
</dbReference>
<dbReference type="SUPFAM" id="SSF48452">
    <property type="entry name" value="TPR-like"/>
    <property type="match status" value="1"/>
</dbReference>
<evidence type="ECO:0000313" key="2">
    <source>
        <dbReference type="EMBL" id="KGM07039.1"/>
    </source>
</evidence>
<gene>
    <name evidence="2" type="primary">mxaK</name>
    <name evidence="2" type="ORF">LP43_1539</name>
</gene>
<dbReference type="STRING" id="392484.LP43_1539"/>
<proteinExistence type="predicted"/>
<dbReference type="InterPro" id="IPR011990">
    <property type="entry name" value="TPR-like_helical_dom_sf"/>
</dbReference>
<dbReference type="RefSeq" id="WP_036313907.1">
    <property type="nucleotide sequence ID" value="NZ_JRQD01000003.1"/>
</dbReference>
<keyword evidence="1" id="KW-1133">Transmembrane helix</keyword>